<name>A0ACB6R8Y1_9PLEO</name>
<comment type="caution">
    <text evidence="1">The sequence shown here is derived from an EMBL/GenBank/DDBJ whole genome shotgun (WGS) entry which is preliminary data.</text>
</comment>
<protein>
    <submittedName>
        <fullName evidence="1">Cytochrome P450</fullName>
    </submittedName>
</protein>
<proteinExistence type="predicted"/>
<evidence type="ECO:0000313" key="1">
    <source>
        <dbReference type="EMBL" id="KAF2475223.1"/>
    </source>
</evidence>
<evidence type="ECO:0000313" key="2">
    <source>
        <dbReference type="Proteomes" id="UP000799755"/>
    </source>
</evidence>
<keyword evidence="2" id="KW-1185">Reference proteome</keyword>
<sequence>MQLPSVLEHPLLYQNQLLLIIVIIATIPLSTYALSSFLFHRTARINSSGKTPPTVPYSIPGLYHVFALLTQGPPKFFANIINTYGRLAPFVVRAGPLSFLVVRDANHVKKIFQSSKTLTPTALHVQVFDKVMGSPKEVLEIYGAVGSGRTDSEQVDYAHLTVPRLHLVGTSLTSIAEVYIAILRRNLAKKRFNVERWVEIQDLWSFFQVEITRATMETLFGSVILEDYPDLVQDFWKFDSNIENFTRGLPRFMIPSAWAARDRLRQKIKKWLQSVHEGDDFAKLGEEDPSWDQNMGSKFFQHRDSVLAKIAGMNDDARASEAMAIMQGSNSNTMPSTFWYIFETLRNPDLVMHLTSEVEKRYDANSGSYDFAALSGIPILQSMHTEIGRLRMATGAIRTNEGGLFKLDENWVIPKGTSVMIFSHDLAMNTELWSRARPRTVERPLEDFWAERFLIPEKLSRDQPKTVEVSRIGSGRFSMEGIGALHVTFGGGHHLCPGRHFAKAVQISTLSVLLSEYEMELCNVGAAERQIPPVRRAAYGTVRPLGNIPVRIRRRDRGKE</sequence>
<reference evidence="1" key="1">
    <citation type="journal article" date="2020" name="Stud. Mycol.">
        <title>101 Dothideomycetes genomes: a test case for predicting lifestyles and emergence of pathogens.</title>
        <authorList>
            <person name="Haridas S."/>
            <person name="Albert R."/>
            <person name="Binder M."/>
            <person name="Bloem J."/>
            <person name="Labutti K."/>
            <person name="Salamov A."/>
            <person name="Andreopoulos B."/>
            <person name="Baker S."/>
            <person name="Barry K."/>
            <person name="Bills G."/>
            <person name="Bluhm B."/>
            <person name="Cannon C."/>
            <person name="Castanera R."/>
            <person name="Culley D."/>
            <person name="Daum C."/>
            <person name="Ezra D."/>
            <person name="Gonzalez J."/>
            <person name="Henrissat B."/>
            <person name="Kuo A."/>
            <person name="Liang C."/>
            <person name="Lipzen A."/>
            <person name="Lutzoni F."/>
            <person name="Magnuson J."/>
            <person name="Mondo S."/>
            <person name="Nolan M."/>
            <person name="Ohm R."/>
            <person name="Pangilinan J."/>
            <person name="Park H.-J."/>
            <person name="Ramirez L."/>
            <person name="Alfaro M."/>
            <person name="Sun H."/>
            <person name="Tritt A."/>
            <person name="Yoshinaga Y."/>
            <person name="Zwiers L.-H."/>
            <person name="Turgeon B."/>
            <person name="Goodwin S."/>
            <person name="Spatafora J."/>
            <person name="Crous P."/>
            <person name="Grigoriev I."/>
        </authorList>
    </citation>
    <scope>NUCLEOTIDE SEQUENCE</scope>
    <source>
        <strain evidence="1">ATCC 200398</strain>
    </source>
</reference>
<gene>
    <name evidence="1" type="ORF">BDR25DRAFT_279209</name>
</gene>
<dbReference type="EMBL" id="MU003496">
    <property type="protein sequence ID" value="KAF2475223.1"/>
    <property type="molecule type" value="Genomic_DNA"/>
</dbReference>
<accession>A0ACB6R8Y1</accession>
<dbReference type="Proteomes" id="UP000799755">
    <property type="component" value="Unassembled WGS sequence"/>
</dbReference>
<organism evidence="1 2">
    <name type="scientific">Lindgomyces ingoldianus</name>
    <dbReference type="NCBI Taxonomy" id="673940"/>
    <lineage>
        <taxon>Eukaryota</taxon>
        <taxon>Fungi</taxon>
        <taxon>Dikarya</taxon>
        <taxon>Ascomycota</taxon>
        <taxon>Pezizomycotina</taxon>
        <taxon>Dothideomycetes</taxon>
        <taxon>Pleosporomycetidae</taxon>
        <taxon>Pleosporales</taxon>
        <taxon>Lindgomycetaceae</taxon>
        <taxon>Lindgomyces</taxon>
    </lineage>
</organism>